<comment type="function">
    <text evidence="7">Functions as a component of the nuclear pore complex (NPC).</text>
</comment>
<name>A0A507CD71_9FUNG</name>
<dbReference type="OrthoDB" id="3098at2759"/>
<gene>
    <name evidence="9" type="ORF">SeLEV6574_g07463</name>
</gene>
<dbReference type="VEuPathDB" id="FungiDB:SeMB42_g07502"/>
<comment type="caution">
    <text evidence="9">The sequence shown here is derived from an EMBL/GenBank/DDBJ whole genome shotgun (WGS) entry which is preliminary data.</text>
</comment>
<evidence type="ECO:0000256" key="5">
    <source>
        <dbReference type="ARBA" id="ARBA00023132"/>
    </source>
</evidence>
<keyword evidence="4 7" id="KW-0811">Translocation</keyword>
<evidence type="ECO:0000313" key="10">
    <source>
        <dbReference type="Proteomes" id="UP000320475"/>
    </source>
</evidence>
<evidence type="ECO:0000256" key="7">
    <source>
        <dbReference type="RuleBase" id="RU365072"/>
    </source>
</evidence>
<reference evidence="9 10" key="1">
    <citation type="journal article" date="2019" name="Sci. Rep.">
        <title>Comparative genomics of chytrid fungi reveal insights into the obligate biotrophic and pathogenic lifestyle of Synchytrium endobioticum.</title>
        <authorList>
            <person name="van de Vossenberg B.T.L.H."/>
            <person name="Warris S."/>
            <person name="Nguyen H.D.T."/>
            <person name="van Gent-Pelzer M.P.E."/>
            <person name="Joly D.L."/>
            <person name="van de Geest H.C."/>
            <person name="Bonants P.J.M."/>
            <person name="Smith D.S."/>
            <person name="Levesque C.A."/>
            <person name="van der Lee T.A.J."/>
        </authorList>
    </citation>
    <scope>NUCLEOTIDE SEQUENCE [LARGE SCALE GENOMIC DNA]</scope>
    <source>
        <strain evidence="9 10">LEV6574</strain>
    </source>
</reference>
<evidence type="ECO:0000256" key="4">
    <source>
        <dbReference type="ARBA" id="ARBA00023010"/>
    </source>
</evidence>
<dbReference type="GO" id="GO:0017056">
    <property type="term" value="F:structural constituent of nuclear pore"/>
    <property type="evidence" value="ECO:0007669"/>
    <property type="project" value="UniProtKB-UniRule"/>
</dbReference>
<dbReference type="GO" id="GO:0031080">
    <property type="term" value="C:nuclear pore outer ring"/>
    <property type="evidence" value="ECO:0007669"/>
    <property type="project" value="TreeGrafter"/>
</dbReference>
<evidence type="ECO:0000256" key="1">
    <source>
        <dbReference type="ARBA" id="ARBA00022448"/>
    </source>
</evidence>
<comment type="subcellular location">
    <subcellularLocation>
        <location evidence="7">Nucleus</location>
        <location evidence="7">Nuclear pore complex</location>
    </subcellularLocation>
    <subcellularLocation>
        <location evidence="7">Nucleus membrane</location>
    </subcellularLocation>
</comment>
<evidence type="ECO:0000256" key="8">
    <source>
        <dbReference type="SAM" id="MobiDB-lite"/>
    </source>
</evidence>
<dbReference type="GO" id="GO:0000973">
    <property type="term" value="P:post-transcriptional tethering of RNA polymerase II gene DNA at nuclear periphery"/>
    <property type="evidence" value="ECO:0007669"/>
    <property type="project" value="TreeGrafter"/>
</dbReference>
<keyword evidence="5 7" id="KW-0906">Nuclear pore complex</keyword>
<comment type="subunit">
    <text evidence="7">Part of the nuclear pore complex (NPC).</text>
</comment>
<dbReference type="InterPro" id="IPR007252">
    <property type="entry name" value="Nup84/Nup107"/>
</dbReference>
<protein>
    <recommendedName>
        <fullName evidence="7">Nuclear pore complex protein</fullName>
    </recommendedName>
</protein>
<dbReference type="PANTHER" id="PTHR13003">
    <property type="entry name" value="NUP107-RELATED"/>
    <property type="match status" value="1"/>
</dbReference>
<dbReference type="Gene3D" id="1.10.3450.20">
    <property type="match status" value="1"/>
</dbReference>
<dbReference type="Proteomes" id="UP000320475">
    <property type="component" value="Unassembled WGS sequence"/>
</dbReference>
<feature type="region of interest" description="Disordered" evidence="8">
    <location>
        <begin position="1"/>
        <end position="63"/>
    </location>
</feature>
<evidence type="ECO:0000313" key="9">
    <source>
        <dbReference type="EMBL" id="TPX39007.1"/>
    </source>
</evidence>
<keyword evidence="2" id="KW-0509">mRNA transport</keyword>
<evidence type="ECO:0000256" key="2">
    <source>
        <dbReference type="ARBA" id="ARBA00022816"/>
    </source>
</evidence>
<keyword evidence="1 7" id="KW-0813">Transport</keyword>
<dbReference type="GO" id="GO:0006606">
    <property type="term" value="P:protein import into nucleus"/>
    <property type="evidence" value="ECO:0007669"/>
    <property type="project" value="TreeGrafter"/>
</dbReference>
<organism evidence="9 10">
    <name type="scientific">Synchytrium endobioticum</name>
    <dbReference type="NCBI Taxonomy" id="286115"/>
    <lineage>
        <taxon>Eukaryota</taxon>
        <taxon>Fungi</taxon>
        <taxon>Fungi incertae sedis</taxon>
        <taxon>Chytridiomycota</taxon>
        <taxon>Chytridiomycota incertae sedis</taxon>
        <taxon>Chytridiomycetes</taxon>
        <taxon>Synchytriales</taxon>
        <taxon>Synchytriaceae</taxon>
        <taxon>Synchytrium</taxon>
    </lineage>
</organism>
<accession>A0A507CD71</accession>
<dbReference type="GO" id="GO:0006406">
    <property type="term" value="P:mRNA export from nucleus"/>
    <property type="evidence" value="ECO:0007669"/>
    <property type="project" value="TreeGrafter"/>
</dbReference>
<feature type="region of interest" description="Disordered" evidence="8">
    <location>
        <begin position="74"/>
        <end position="93"/>
    </location>
</feature>
<comment type="similarity">
    <text evidence="7">Belongs to the nucleoporin Nup84/Nup107 family.</text>
</comment>
<keyword evidence="7" id="KW-0472">Membrane</keyword>
<sequence>MDFPSRTPLNSRSNRPRYAPTPMSFASSVMLTPSKPRYEPDSDTPVPSSVKRERPPAAANPFIGSTSRAMLGRTTRPTQMSRATPVAPPVTSPAMATPDTKIGEEHDSFAILLESADTSQDDLALVKSFQDFCDAKLRGLRSVHEADQARARLQKEEIHLWTLERHTWDLVQRLLEFRLGQPDEALIERAGRFHAYSGDWKLVQRASNLDTQLQERTLVVAWLEAIAPPFRGIEAQPGHWSNTAMHVPLGTVSDSIITQMDPDAPNRQKRRLVEEDQIYQEEFNKAIFECIRRGNHEKAWELADNSGHYWKTASMLGGILYRDSVLDDPASEDSDVMEDAIDEGNHNRDLWKAVCYTMANDESFDKYERALYAILSGDTQNALPVCETWEDVVWLHYRVLVGRDLEDALRQHPRSSNGDDAGDDMVTLRLPTQTKDPASIFMDLCHGTRPDLRDAANEQIRLLQSHFIMDRLDEYLQSLVALIPDSEVRKSMTFTKQLSTSLRMAVHLVLILRNAERPVNEDVSDLLIRKYIQMLISGRRHKHIALFTRSLPREEQTNVYSHFLADCMESKDVRHQYFRQAFQHGLDYHEICRQTVKIILERGILNEPIPPNALAVQLTSDLNHPVSDSDAVMIRALEWVAFEEQQLQDLVGYCNALLRRFLIQGRMNAAKETIKAVPHHVIPPQWAARRVTPQIQSDNISADRVKSKTEQLTEEYFQYFSLLEVYGLYGEWISETSRLPATGGNSGIMDPGLAAHVRKVTKELENKIMAFLNEEWILVGEVTDGSVNGDFDKDSRLLRELYIPEVVLILHRILFDTRDIEAGNLDKSLRIAEIVARPNGPWKEMRRANKLDAFMQLLRQSAMNALGSHSSTTPWSSSNTV</sequence>
<dbReference type="GO" id="GO:0031965">
    <property type="term" value="C:nuclear membrane"/>
    <property type="evidence" value="ECO:0007669"/>
    <property type="project" value="UniProtKB-SubCell"/>
</dbReference>
<dbReference type="EMBL" id="QEAM01000532">
    <property type="protein sequence ID" value="TPX39007.1"/>
    <property type="molecule type" value="Genomic_DNA"/>
</dbReference>
<dbReference type="AlphaFoldDB" id="A0A507CD71"/>
<evidence type="ECO:0000256" key="3">
    <source>
        <dbReference type="ARBA" id="ARBA00022927"/>
    </source>
</evidence>
<dbReference type="Pfam" id="PF04121">
    <property type="entry name" value="Nup84_Nup100"/>
    <property type="match status" value="1"/>
</dbReference>
<keyword evidence="3" id="KW-0653">Protein transport</keyword>
<dbReference type="Gene3D" id="1.20.190.50">
    <property type="match status" value="1"/>
</dbReference>
<keyword evidence="6 7" id="KW-0539">Nucleus</keyword>
<dbReference type="PANTHER" id="PTHR13003:SF2">
    <property type="entry name" value="NUCLEAR PORE COMPLEX PROTEIN NUP107"/>
    <property type="match status" value="1"/>
</dbReference>
<evidence type="ECO:0000256" key="6">
    <source>
        <dbReference type="ARBA" id="ARBA00023242"/>
    </source>
</evidence>
<proteinExistence type="inferred from homology"/>